<evidence type="ECO:0000313" key="3">
    <source>
        <dbReference type="Proteomes" id="UP000886998"/>
    </source>
</evidence>
<gene>
    <name evidence="2" type="primary">TRAPPC11_0</name>
    <name evidence="2" type="ORF">TNIN_339681</name>
</gene>
<comment type="caution">
    <text evidence="2">The sequence shown here is derived from an EMBL/GenBank/DDBJ whole genome shotgun (WGS) entry which is preliminary data.</text>
</comment>
<feature type="domain" description="Trafficking protein particle complex subunit 11 C-terminal" evidence="1">
    <location>
        <begin position="63"/>
        <end position="106"/>
    </location>
</feature>
<dbReference type="EMBL" id="BMAV01016859">
    <property type="protein sequence ID" value="GFY68051.1"/>
    <property type="molecule type" value="Genomic_DNA"/>
</dbReference>
<dbReference type="AlphaFoldDB" id="A0A8X6Y8E2"/>
<reference evidence="2" key="1">
    <citation type="submission" date="2020-08" db="EMBL/GenBank/DDBJ databases">
        <title>Multicomponent nature underlies the extraordinary mechanical properties of spider dragline silk.</title>
        <authorList>
            <person name="Kono N."/>
            <person name="Nakamura H."/>
            <person name="Mori M."/>
            <person name="Yoshida Y."/>
            <person name="Ohtoshi R."/>
            <person name="Malay A.D."/>
            <person name="Moran D.A.P."/>
            <person name="Tomita M."/>
            <person name="Numata K."/>
            <person name="Arakawa K."/>
        </authorList>
    </citation>
    <scope>NUCLEOTIDE SEQUENCE</scope>
</reference>
<proteinExistence type="predicted"/>
<dbReference type="PANTHER" id="PTHR14374:SF0">
    <property type="entry name" value="TRAFFICKING PROTEIN PARTICLE COMPLEX SUBUNIT 11"/>
    <property type="match status" value="1"/>
</dbReference>
<protein>
    <submittedName>
        <fullName evidence="2">Trafficking protein particle complex subunit 11</fullName>
    </submittedName>
</protein>
<feature type="non-terminal residue" evidence="2">
    <location>
        <position position="1"/>
    </location>
</feature>
<evidence type="ECO:0000259" key="1">
    <source>
        <dbReference type="Pfam" id="PF12742"/>
    </source>
</evidence>
<dbReference type="OrthoDB" id="6278596at2759"/>
<dbReference type="Pfam" id="PF12742">
    <property type="entry name" value="Gryzun-like"/>
    <property type="match status" value="1"/>
</dbReference>
<dbReference type="InterPro" id="IPR025876">
    <property type="entry name" value="TRAPPC11_C"/>
</dbReference>
<dbReference type="Proteomes" id="UP000886998">
    <property type="component" value="Unassembled WGS sequence"/>
</dbReference>
<name>A0A8X6Y8E2_9ARAC</name>
<evidence type="ECO:0000313" key="2">
    <source>
        <dbReference type="EMBL" id="GFY68051.1"/>
    </source>
</evidence>
<sequence length="148" mass="16717">DSSDELHHFVTTLVTLPFLDVVQPPIYVQLNSPAYGAVRTPMMVTYSIHNRTSYVQEMKLVYDSSDAFMYAGNKEIHFRILPRDVYKMTYNLYPLVAGYAMLPNMRLTLNAGKSSELSLDSLVKEMTPTHIFVMPHGRKNPGDLAAST</sequence>
<organism evidence="2 3">
    <name type="scientific">Trichonephila inaurata madagascariensis</name>
    <dbReference type="NCBI Taxonomy" id="2747483"/>
    <lineage>
        <taxon>Eukaryota</taxon>
        <taxon>Metazoa</taxon>
        <taxon>Ecdysozoa</taxon>
        <taxon>Arthropoda</taxon>
        <taxon>Chelicerata</taxon>
        <taxon>Arachnida</taxon>
        <taxon>Araneae</taxon>
        <taxon>Araneomorphae</taxon>
        <taxon>Entelegynae</taxon>
        <taxon>Araneoidea</taxon>
        <taxon>Nephilidae</taxon>
        <taxon>Trichonephila</taxon>
        <taxon>Trichonephila inaurata</taxon>
    </lineage>
</organism>
<dbReference type="PANTHER" id="PTHR14374">
    <property type="entry name" value="FOIE GRAS"/>
    <property type="match status" value="1"/>
</dbReference>
<accession>A0A8X6Y8E2</accession>
<keyword evidence="3" id="KW-1185">Reference proteome</keyword>